<proteinExistence type="inferred from homology"/>
<dbReference type="PANTHER" id="PTHR30238">
    <property type="entry name" value="MEMBRANE BOUND PREDICTED REDOX MODULATOR"/>
    <property type="match status" value="1"/>
</dbReference>
<dbReference type="Pfam" id="PF03741">
    <property type="entry name" value="TerC"/>
    <property type="match status" value="1"/>
</dbReference>
<dbReference type="RefSeq" id="WP_006546098.1">
    <property type="nucleotide sequence ID" value="NZ_DS999540.1"/>
</dbReference>
<sequence>MDVHLVAWIGLIAIVIALITVDIVGHVRTPHAPTLKEAGLWTAGYVTLAISFGFVVWALWGLKFAGEYWAGWITEWSLSLDNLFVFVIIIAAFRVPREYQQKVLLSGIIIALVLRFVFILIGATLIEQFSWIFYIFGLWLIWTAISQVREATNHNQHDEEYEEPLFVRFTRRFFPVTDGFLSDKLLHRHAGKTYLTPMLLVIIAVGSADLMFAFDSIPAIFGLTNEPYLVFAANAFALLGLRQLYFLIDGLLERLVYLHWGLAAILGFIGVKLILHAMHENNLSFVNGGQPFHVPEVGIPASLAFIVATLTLTIVASIWKSNSVASKTAD</sequence>
<feature type="transmembrane region" description="Helical" evidence="6">
    <location>
        <begin position="6"/>
        <end position="27"/>
    </location>
</feature>
<dbReference type="InterPro" id="IPR005496">
    <property type="entry name" value="Integral_membrane_TerC"/>
</dbReference>
<keyword evidence="5 6" id="KW-0472">Membrane</keyword>
<comment type="similarity">
    <text evidence="2">Belongs to the TerC family.</text>
</comment>
<evidence type="ECO:0000313" key="8">
    <source>
        <dbReference type="Proteomes" id="UP000010301"/>
    </source>
</evidence>
<dbReference type="AlphaFoldDB" id="C0W1F0"/>
<name>C0W1F0_9ACTO</name>
<dbReference type="Proteomes" id="UP000010301">
    <property type="component" value="Unassembled WGS sequence"/>
</dbReference>
<accession>C0W1F0</accession>
<feature type="transmembrane region" description="Helical" evidence="6">
    <location>
        <begin position="39"/>
        <end position="60"/>
    </location>
</feature>
<feature type="transmembrane region" description="Helical" evidence="6">
    <location>
        <begin position="131"/>
        <end position="148"/>
    </location>
</feature>
<keyword evidence="8" id="KW-1185">Reference proteome</keyword>
<evidence type="ECO:0000256" key="4">
    <source>
        <dbReference type="ARBA" id="ARBA00022989"/>
    </source>
</evidence>
<evidence type="ECO:0000256" key="1">
    <source>
        <dbReference type="ARBA" id="ARBA00004141"/>
    </source>
</evidence>
<gene>
    <name evidence="7" type="ORF">HMPREF0044_1240</name>
</gene>
<evidence type="ECO:0000256" key="5">
    <source>
        <dbReference type="ARBA" id="ARBA00023136"/>
    </source>
</evidence>
<evidence type="ECO:0000256" key="3">
    <source>
        <dbReference type="ARBA" id="ARBA00022692"/>
    </source>
</evidence>
<protein>
    <submittedName>
        <fullName evidence="7">Integral membrane protein, TerC family</fullName>
    </submittedName>
</protein>
<feature type="transmembrane region" description="Helical" evidence="6">
    <location>
        <begin position="297"/>
        <end position="319"/>
    </location>
</feature>
<comment type="subcellular location">
    <subcellularLocation>
        <location evidence="1">Membrane</location>
        <topology evidence="1">Multi-pass membrane protein</topology>
    </subcellularLocation>
</comment>
<keyword evidence="4 6" id="KW-1133">Transmembrane helix</keyword>
<dbReference type="EMBL" id="ACFG01000034">
    <property type="protein sequence ID" value="EEH63316.1"/>
    <property type="molecule type" value="Genomic_DNA"/>
</dbReference>
<reference evidence="7 8" key="1">
    <citation type="submission" date="2009-01" db="EMBL/GenBank/DDBJ databases">
        <authorList>
            <person name="Qin X."/>
            <person name="Bachman B."/>
            <person name="Battles P."/>
            <person name="Bell A."/>
            <person name="Bess C."/>
            <person name="Bickham C."/>
            <person name="Chaboub L."/>
            <person name="Chen D."/>
            <person name="Coyle M."/>
            <person name="Deiros D.R."/>
            <person name="Dinh H."/>
            <person name="Forbes L."/>
            <person name="Fowler G."/>
            <person name="Francisco L."/>
            <person name="Fu Q."/>
            <person name="Gubbala S."/>
            <person name="Hale W."/>
            <person name="Han Y."/>
            <person name="Hemphill L."/>
            <person name="Highlander S.K."/>
            <person name="Hirani K."/>
            <person name="Hogues M."/>
            <person name="Jackson L."/>
            <person name="Jakkamsetti A."/>
            <person name="Javaid M."/>
            <person name="Jiang H."/>
            <person name="Korchina V."/>
            <person name="Kovar C."/>
            <person name="Lara F."/>
            <person name="Lee S."/>
            <person name="Mata R."/>
            <person name="Mathew T."/>
            <person name="Moen C."/>
            <person name="Morales K."/>
            <person name="Munidasa M."/>
            <person name="Nazareth L."/>
            <person name="Ngo R."/>
            <person name="Nguyen L."/>
            <person name="Okwuonu G."/>
            <person name="Ongeri F."/>
            <person name="Patil S."/>
            <person name="Petrosino J."/>
            <person name="Pham C."/>
            <person name="Pham P."/>
            <person name="Pu L.-L."/>
            <person name="Puazo M."/>
            <person name="Raj R."/>
            <person name="Reid J."/>
            <person name="Rouhana J."/>
            <person name="Saada N."/>
            <person name="Shang Y."/>
            <person name="Simmons D."/>
            <person name="Thornton R."/>
            <person name="Warren J."/>
            <person name="Weissenberger G."/>
            <person name="Zhang J."/>
            <person name="Zhang L."/>
            <person name="Zhou C."/>
            <person name="Zhu D."/>
            <person name="Muzny D."/>
            <person name="Worley K."/>
            <person name="Gibbs R."/>
        </authorList>
    </citation>
    <scope>NUCLEOTIDE SEQUENCE [LARGE SCALE GENOMIC DNA]</scope>
    <source>
        <strain evidence="7 8">DSM 15436</strain>
    </source>
</reference>
<feature type="transmembrane region" description="Helical" evidence="6">
    <location>
        <begin position="194"/>
        <end position="221"/>
    </location>
</feature>
<dbReference type="OrthoDB" id="5242957at2"/>
<dbReference type="HOGENOM" id="CLU_045644_0_1_11"/>
<comment type="caution">
    <text evidence="7">The sequence shown here is derived from an EMBL/GenBank/DDBJ whole genome shotgun (WGS) entry which is preliminary data.</text>
</comment>
<dbReference type="InterPro" id="IPR022369">
    <property type="entry name" value="Integral_membrane_TerC_rswitch"/>
</dbReference>
<evidence type="ECO:0000313" key="7">
    <source>
        <dbReference type="EMBL" id="EEH63316.1"/>
    </source>
</evidence>
<dbReference type="PANTHER" id="PTHR30238:SF0">
    <property type="entry name" value="THYLAKOID MEMBRANE PROTEIN TERC, CHLOROPLASTIC"/>
    <property type="match status" value="1"/>
</dbReference>
<dbReference type="GO" id="GO:0016020">
    <property type="term" value="C:membrane"/>
    <property type="evidence" value="ECO:0007669"/>
    <property type="project" value="UniProtKB-SubCell"/>
</dbReference>
<feature type="transmembrane region" description="Helical" evidence="6">
    <location>
        <begin position="227"/>
        <end position="248"/>
    </location>
</feature>
<feature type="transmembrane region" description="Helical" evidence="6">
    <location>
        <begin position="72"/>
        <end position="91"/>
    </location>
</feature>
<keyword evidence="3 6" id="KW-0812">Transmembrane</keyword>
<dbReference type="eggNOG" id="COG0861">
    <property type="taxonomic scope" value="Bacteria"/>
</dbReference>
<dbReference type="NCBIfam" id="TIGR03718">
    <property type="entry name" value="R_switched_Alx"/>
    <property type="match status" value="1"/>
</dbReference>
<dbReference type="STRING" id="525245.HMPREF0044_1240"/>
<evidence type="ECO:0000256" key="2">
    <source>
        <dbReference type="ARBA" id="ARBA00007511"/>
    </source>
</evidence>
<feature type="transmembrane region" description="Helical" evidence="6">
    <location>
        <begin position="255"/>
        <end position="277"/>
    </location>
</feature>
<organism evidence="7 8">
    <name type="scientific">Gleimia coleocanis DSM 15436</name>
    <dbReference type="NCBI Taxonomy" id="525245"/>
    <lineage>
        <taxon>Bacteria</taxon>
        <taxon>Bacillati</taxon>
        <taxon>Actinomycetota</taxon>
        <taxon>Actinomycetes</taxon>
        <taxon>Actinomycetales</taxon>
        <taxon>Actinomycetaceae</taxon>
        <taxon>Gleimia</taxon>
    </lineage>
</organism>
<evidence type="ECO:0000256" key="6">
    <source>
        <dbReference type="SAM" id="Phobius"/>
    </source>
</evidence>
<feature type="transmembrane region" description="Helical" evidence="6">
    <location>
        <begin position="103"/>
        <end position="125"/>
    </location>
</feature>